<dbReference type="PANTHER" id="PTHR46250">
    <property type="entry name" value="MYB/SANT-LIKE DNA-BINDING DOMAIN PROTEIN-RELATED"/>
    <property type="match status" value="1"/>
</dbReference>
<dbReference type="Proteomes" id="UP001652623">
    <property type="component" value="Chromosome 8"/>
</dbReference>
<keyword evidence="1" id="KW-1185">Reference proteome</keyword>
<dbReference type="GeneID" id="132805130"/>
<reference evidence="2" key="1">
    <citation type="submission" date="2025-08" db="UniProtKB">
        <authorList>
            <consortium name="RefSeq"/>
        </authorList>
    </citation>
    <scope>IDENTIFICATION</scope>
    <source>
        <tissue evidence="2">Seedling</tissue>
    </source>
</reference>
<accession>A0ABM4AGT8</accession>
<proteinExistence type="predicted"/>
<evidence type="ECO:0000313" key="2">
    <source>
        <dbReference type="RefSeq" id="XP_060675947.1"/>
    </source>
</evidence>
<protein>
    <submittedName>
        <fullName evidence="2">Uncharacterized protein LOC132805130</fullName>
    </submittedName>
</protein>
<dbReference type="PANTHER" id="PTHR46250:SF15">
    <property type="entry name" value="OS01G0523800 PROTEIN"/>
    <property type="match status" value="1"/>
</dbReference>
<sequence length="146" mass="16684">MVDKAFHCRRSKELTGHLHLSDKKTRFSWTKEEKNNLEGSATVYQKLTEMKVGGSGHNIRGVESRRTWSIGEEDALLFILDEVVASGQRCNTESFKPGTITMIERRLAKICPNSGLQVNPHIESKMKKWKKQYGIIYDMLNKSGLE</sequence>
<dbReference type="RefSeq" id="XP_060675947.1">
    <property type="nucleotide sequence ID" value="XM_060819964.1"/>
</dbReference>
<organism evidence="1 2">
    <name type="scientific">Ziziphus jujuba</name>
    <name type="common">Chinese jujube</name>
    <name type="synonym">Ziziphus sativa</name>
    <dbReference type="NCBI Taxonomy" id="326968"/>
    <lineage>
        <taxon>Eukaryota</taxon>
        <taxon>Viridiplantae</taxon>
        <taxon>Streptophyta</taxon>
        <taxon>Embryophyta</taxon>
        <taxon>Tracheophyta</taxon>
        <taxon>Spermatophyta</taxon>
        <taxon>Magnoliopsida</taxon>
        <taxon>eudicotyledons</taxon>
        <taxon>Gunneridae</taxon>
        <taxon>Pentapetalae</taxon>
        <taxon>rosids</taxon>
        <taxon>fabids</taxon>
        <taxon>Rosales</taxon>
        <taxon>Rhamnaceae</taxon>
        <taxon>Paliureae</taxon>
        <taxon>Ziziphus</taxon>
    </lineage>
</organism>
<evidence type="ECO:0000313" key="1">
    <source>
        <dbReference type="Proteomes" id="UP001652623"/>
    </source>
</evidence>
<gene>
    <name evidence="2" type="primary">LOC132805130</name>
</gene>
<name>A0ABM4AGT8_ZIZJJ</name>